<dbReference type="RefSeq" id="WP_345457622.1">
    <property type="nucleotide sequence ID" value="NZ_BAABKG010000002.1"/>
</dbReference>
<evidence type="ECO:0000313" key="2">
    <source>
        <dbReference type="Proteomes" id="UP001500221"/>
    </source>
</evidence>
<evidence type="ECO:0000313" key="1">
    <source>
        <dbReference type="EMBL" id="GAA5147322.1"/>
    </source>
</evidence>
<comment type="caution">
    <text evidence="1">The sequence shown here is derived from an EMBL/GenBank/DDBJ whole genome shotgun (WGS) entry which is preliminary data.</text>
</comment>
<sequence>MHELAKIREELDRTYDYQLKAEDAVLAQRRRTRELADVYAEARTTNQALPPSMRG</sequence>
<name>A0ABP9PJU6_9ACTN</name>
<organism evidence="1 2">
    <name type="scientific">Nocardioides marinquilinus</name>
    <dbReference type="NCBI Taxonomy" id="1210400"/>
    <lineage>
        <taxon>Bacteria</taxon>
        <taxon>Bacillati</taxon>
        <taxon>Actinomycetota</taxon>
        <taxon>Actinomycetes</taxon>
        <taxon>Propionibacteriales</taxon>
        <taxon>Nocardioidaceae</taxon>
        <taxon>Nocardioides</taxon>
    </lineage>
</organism>
<reference evidence="2" key="1">
    <citation type="journal article" date="2019" name="Int. J. Syst. Evol. Microbiol.">
        <title>The Global Catalogue of Microorganisms (GCM) 10K type strain sequencing project: providing services to taxonomists for standard genome sequencing and annotation.</title>
        <authorList>
            <consortium name="The Broad Institute Genomics Platform"/>
            <consortium name="The Broad Institute Genome Sequencing Center for Infectious Disease"/>
            <person name="Wu L."/>
            <person name="Ma J."/>
        </authorList>
    </citation>
    <scope>NUCLEOTIDE SEQUENCE [LARGE SCALE GENOMIC DNA]</scope>
    <source>
        <strain evidence="2">JCM 18459</strain>
    </source>
</reference>
<keyword evidence="2" id="KW-1185">Reference proteome</keyword>
<accession>A0ABP9PJU6</accession>
<proteinExistence type="predicted"/>
<dbReference type="Proteomes" id="UP001500221">
    <property type="component" value="Unassembled WGS sequence"/>
</dbReference>
<dbReference type="EMBL" id="BAABKG010000002">
    <property type="protein sequence ID" value="GAA5147322.1"/>
    <property type="molecule type" value="Genomic_DNA"/>
</dbReference>
<gene>
    <name evidence="1" type="ORF">GCM10023340_19570</name>
</gene>
<protein>
    <submittedName>
        <fullName evidence="1">Uncharacterized protein</fullName>
    </submittedName>
</protein>